<feature type="region of interest" description="Disordered" evidence="2">
    <location>
        <begin position="1"/>
        <end position="84"/>
    </location>
</feature>
<organism evidence="3 4">
    <name type="scientific">Pelagomonas calceolata</name>
    <dbReference type="NCBI Taxonomy" id="35677"/>
    <lineage>
        <taxon>Eukaryota</taxon>
        <taxon>Sar</taxon>
        <taxon>Stramenopiles</taxon>
        <taxon>Ochrophyta</taxon>
        <taxon>Pelagophyceae</taxon>
        <taxon>Pelagomonadales</taxon>
        <taxon>Pelagomonadaceae</taxon>
        <taxon>Pelagomonas</taxon>
    </lineage>
</organism>
<name>A0A8J2SDT0_9STRA</name>
<feature type="compositionally biased region" description="Pro residues" evidence="2">
    <location>
        <begin position="69"/>
        <end position="78"/>
    </location>
</feature>
<evidence type="ECO:0000256" key="1">
    <source>
        <dbReference type="SAM" id="Coils"/>
    </source>
</evidence>
<keyword evidence="4" id="KW-1185">Reference proteome</keyword>
<dbReference type="AlphaFoldDB" id="A0A8J2SDT0"/>
<evidence type="ECO:0000313" key="4">
    <source>
        <dbReference type="Proteomes" id="UP000789595"/>
    </source>
</evidence>
<feature type="compositionally biased region" description="Low complexity" evidence="2">
    <location>
        <begin position="472"/>
        <end position="482"/>
    </location>
</feature>
<comment type="caution">
    <text evidence="3">The sequence shown here is derived from an EMBL/GenBank/DDBJ whole genome shotgun (WGS) entry which is preliminary data.</text>
</comment>
<sequence>MATAVQTMDPRQGHLPPSPQKEDPLASLRQRMAEKRAEIDANLSPSARARNGFDDDDAADDDAAADAFPPQPPPPVSTEPPMKSVELALDDFDVASLKRNLELAIATIREMQQRLVASNRAIETATAERNAARRDLARAERDVQRLAAAANARARQHESERDLLAARHASERRESLERQRAEHAQELNAQLAESQAAQEAQSREIAALAADLRTAQGKERGVSELREKLSRAEALNSSQKERIQTLETAEVDLGKALAAKQSALEAQQASLKEAQKANQKREEECARADRAEACVDQLKIKCSNLDRDVAALRADAQIRDAAQKSFQADCARERDVLTQKHGAERERAVDAEKREKRLQRDLAKLSRDHARSQSAHKGARHALERARAMTEQDVAGLLASRREAVTDLAAMRDRLRQEVRCRSAAVAQLKEAREQRDADRIALVRAKEAHAGVALERDRLKRQVAAHKRAARSAASTPRSLADVPPRGRFPASSPVVNRRSAAASSDSSYSPGPSPRRRTPVKAGAHHLEPHPLLSGGGGDA</sequence>
<accession>A0A8J2SDT0</accession>
<feature type="compositionally biased region" description="Acidic residues" evidence="2">
    <location>
        <begin position="54"/>
        <end position="64"/>
    </location>
</feature>
<proteinExistence type="predicted"/>
<evidence type="ECO:0000313" key="3">
    <source>
        <dbReference type="EMBL" id="CAH0365729.1"/>
    </source>
</evidence>
<protein>
    <submittedName>
        <fullName evidence="3">Uncharacterized protein</fullName>
    </submittedName>
</protein>
<feature type="coiled-coil region" evidence="1">
    <location>
        <begin position="94"/>
        <end position="315"/>
    </location>
</feature>
<feature type="compositionally biased region" description="Low complexity" evidence="2">
    <location>
        <begin position="492"/>
        <end position="512"/>
    </location>
</feature>
<dbReference type="Proteomes" id="UP000789595">
    <property type="component" value="Unassembled WGS sequence"/>
</dbReference>
<evidence type="ECO:0000256" key="2">
    <source>
        <dbReference type="SAM" id="MobiDB-lite"/>
    </source>
</evidence>
<dbReference type="EMBL" id="CAKKNE010000001">
    <property type="protein sequence ID" value="CAH0365729.1"/>
    <property type="molecule type" value="Genomic_DNA"/>
</dbReference>
<gene>
    <name evidence="3" type="ORF">PECAL_1P21810</name>
</gene>
<feature type="region of interest" description="Disordered" evidence="2">
    <location>
        <begin position="468"/>
        <end position="542"/>
    </location>
</feature>
<reference evidence="3" key="1">
    <citation type="submission" date="2021-11" db="EMBL/GenBank/DDBJ databases">
        <authorList>
            <consortium name="Genoscope - CEA"/>
            <person name="William W."/>
        </authorList>
    </citation>
    <scope>NUCLEOTIDE SEQUENCE</scope>
</reference>
<keyword evidence="1" id="KW-0175">Coiled coil</keyword>